<dbReference type="AlphaFoldDB" id="A0A857MM38"/>
<dbReference type="EMBL" id="CP045921">
    <property type="protein sequence ID" value="QHN42652.1"/>
    <property type="molecule type" value="Genomic_DNA"/>
</dbReference>
<reference evidence="1" key="1">
    <citation type="journal article" date="2021" name="Nat. Microbiol.">
        <title>Cocultivation of an ultrasmall environmental parasitic bacterium with lytic ability against bacteria associated with wastewater foams.</title>
        <authorList>
            <person name="Batinovic S."/>
            <person name="Rose J.J.A."/>
            <person name="Ratcliffe J."/>
            <person name="Seviour R.J."/>
            <person name="Petrovski S."/>
        </authorList>
    </citation>
    <scope>NUCLEOTIDE SEQUENCE</scope>
    <source>
        <strain evidence="1">JR1</strain>
    </source>
</reference>
<protein>
    <submittedName>
        <fullName evidence="1">Uncharacterized protein</fullName>
    </submittedName>
</protein>
<evidence type="ECO:0000313" key="1">
    <source>
        <dbReference type="EMBL" id="QHN42652.1"/>
    </source>
</evidence>
<gene>
    <name evidence="1" type="ORF">GII36_02160</name>
</gene>
<name>A0A857MM38_9BACT</name>
<sequence>MKDLAKECDSVIVFGSVSRTLCKQVMREAGYRRHQGSRVITAGALWAPHLREYSWMQPRTVQEVLDRVAPTLVDKASEQQQLIEERLRNPLLRNVGLIIYEASMPFYGTPYGDTPELFRRAIHQLQSEYGWPRAKVYAVAQHYRQRRW</sequence>
<dbReference type="KEGG" id="mama:GII36_02160"/>
<keyword evidence="2" id="KW-1185">Reference proteome</keyword>
<proteinExistence type="predicted"/>
<accession>A0A857MM38</accession>
<evidence type="ECO:0000313" key="2">
    <source>
        <dbReference type="Proteomes" id="UP001059824"/>
    </source>
</evidence>
<organism evidence="1 2">
    <name type="scientific">Candidatus Mycosynbacter amalyticus</name>
    <dbReference type="NCBI Taxonomy" id="2665156"/>
    <lineage>
        <taxon>Bacteria</taxon>
        <taxon>Candidatus Saccharimonadota</taxon>
        <taxon>Candidatus Saccharimonadota incertae sedis</taxon>
        <taxon>Candidatus Mycosynbacter</taxon>
    </lineage>
</organism>
<dbReference type="Proteomes" id="UP001059824">
    <property type="component" value="Chromosome"/>
</dbReference>